<dbReference type="Proteomes" id="UP000479190">
    <property type="component" value="Unassembled WGS sequence"/>
</dbReference>
<name>A0A6H5I261_9HYME</name>
<accession>A0A6H5I261</accession>
<sequence>MELGVAGYTFSFDDPRSTIRFLVRLWVRCLNRAAIVRPSALQRHALRLQLPGQVPTPLPRGLQRPLLNDSTKDEAEPVEWRLYRCADTSPDRLQFVQPVFPQRPIVLLGPESVPWTCAKREFSTTSLQRGIIQAIVQSCASLIPPPPPHVPNQEEMAREQGLSPTQCSAPGPDTPPACNNK</sequence>
<feature type="region of interest" description="Disordered" evidence="1">
    <location>
        <begin position="144"/>
        <end position="181"/>
    </location>
</feature>
<proteinExistence type="predicted"/>
<keyword evidence="3" id="KW-1185">Reference proteome</keyword>
<protein>
    <submittedName>
        <fullName evidence="2">Uncharacterized protein</fullName>
    </submittedName>
</protein>
<gene>
    <name evidence="2" type="ORF">TBRA_LOCUS2404</name>
</gene>
<evidence type="ECO:0000313" key="3">
    <source>
        <dbReference type="Proteomes" id="UP000479190"/>
    </source>
</evidence>
<dbReference type="EMBL" id="CADCXV010000474">
    <property type="protein sequence ID" value="CAB0030402.1"/>
    <property type="molecule type" value="Genomic_DNA"/>
</dbReference>
<evidence type="ECO:0000256" key="1">
    <source>
        <dbReference type="SAM" id="MobiDB-lite"/>
    </source>
</evidence>
<evidence type="ECO:0000313" key="2">
    <source>
        <dbReference type="EMBL" id="CAB0030402.1"/>
    </source>
</evidence>
<reference evidence="2 3" key="1">
    <citation type="submission" date="2020-02" db="EMBL/GenBank/DDBJ databases">
        <authorList>
            <person name="Ferguson B K."/>
        </authorList>
    </citation>
    <scope>NUCLEOTIDE SEQUENCE [LARGE SCALE GENOMIC DNA]</scope>
</reference>
<organism evidence="2 3">
    <name type="scientific">Trichogramma brassicae</name>
    <dbReference type="NCBI Taxonomy" id="86971"/>
    <lineage>
        <taxon>Eukaryota</taxon>
        <taxon>Metazoa</taxon>
        <taxon>Ecdysozoa</taxon>
        <taxon>Arthropoda</taxon>
        <taxon>Hexapoda</taxon>
        <taxon>Insecta</taxon>
        <taxon>Pterygota</taxon>
        <taxon>Neoptera</taxon>
        <taxon>Endopterygota</taxon>
        <taxon>Hymenoptera</taxon>
        <taxon>Apocrita</taxon>
        <taxon>Proctotrupomorpha</taxon>
        <taxon>Chalcidoidea</taxon>
        <taxon>Trichogrammatidae</taxon>
        <taxon>Trichogramma</taxon>
    </lineage>
</organism>
<dbReference type="AlphaFoldDB" id="A0A6H5I261"/>